<dbReference type="InterPro" id="IPR018154">
    <property type="entry name" value="TLV/ENV_coat_polyprotein"/>
</dbReference>
<dbReference type="SUPFAM" id="SSF58069">
    <property type="entry name" value="Virus ectodomain"/>
    <property type="match status" value="1"/>
</dbReference>
<sequence>NLNHIIHLQAVLEIILNQTADALDLLADKATHMCIAVFQHRMVLHYLLAEEGGVCGEL</sequence>
<gene>
    <name evidence="1" type="primary">Erv31_9</name>
    <name evidence="1" type="ORF">COCCOC_R15684</name>
</gene>
<proteinExistence type="predicted"/>
<dbReference type="PANTHER" id="PTHR10424:SF68">
    <property type="entry name" value="ENDOGENOUS RETROVIRUS GROUP 3 MEMBER 1 ENV POLYPROTEIN"/>
    <property type="match status" value="1"/>
</dbReference>
<keyword evidence="2" id="KW-1185">Reference proteome</keyword>
<evidence type="ECO:0000313" key="1">
    <source>
        <dbReference type="EMBL" id="NXE83636.1"/>
    </source>
</evidence>
<name>A0A7K8PYA9_COCCO</name>
<organism evidence="1 2">
    <name type="scientific">Cochlearius cochlearius</name>
    <name type="common">Boat-billed heron</name>
    <dbReference type="NCBI Taxonomy" id="110676"/>
    <lineage>
        <taxon>Eukaryota</taxon>
        <taxon>Metazoa</taxon>
        <taxon>Chordata</taxon>
        <taxon>Craniata</taxon>
        <taxon>Vertebrata</taxon>
        <taxon>Euteleostomi</taxon>
        <taxon>Archelosauria</taxon>
        <taxon>Archosauria</taxon>
        <taxon>Dinosauria</taxon>
        <taxon>Saurischia</taxon>
        <taxon>Theropoda</taxon>
        <taxon>Coelurosauria</taxon>
        <taxon>Aves</taxon>
        <taxon>Neognathae</taxon>
        <taxon>Neoaves</taxon>
        <taxon>Aequornithes</taxon>
        <taxon>Pelecaniformes</taxon>
        <taxon>Ardeidae</taxon>
        <taxon>Cochlearius</taxon>
    </lineage>
</organism>
<feature type="non-terminal residue" evidence="1">
    <location>
        <position position="1"/>
    </location>
</feature>
<dbReference type="EMBL" id="VWPP01000796">
    <property type="protein sequence ID" value="NXE83636.1"/>
    <property type="molecule type" value="Genomic_DNA"/>
</dbReference>
<dbReference type="Proteomes" id="UP000525205">
    <property type="component" value="Unassembled WGS sequence"/>
</dbReference>
<evidence type="ECO:0000313" key="2">
    <source>
        <dbReference type="Proteomes" id="UP000525205"/>
    </source>
</evidence>
<accession>A0A7K8PYA9</accession>
<reference evidence="1 2" key="1">
    <citation type="submission" date="2019-09" db="EMBL/GenBank/DDBJ databases">
        <title>Bird 10,000 Genomes (B10K) Project - Family phase.</title>
        <authorList>
            <person name="Zhang G."/>
        </authorList>
    </citation>
    <scope>NUCLEOTIDE SEQUENCE [LARGE SCALE GENOMIC DNA]</scope>
    <source>
        <strain evidence="1">B10K-CU-031-03</strain>
        <tissue evidence="1">Muscle</tissue>
    </source>
</reference>
<dbReference type="AlphaFoldDB" id="A0A7K8PYA9"/>
<dbReference type="Gene3D" id="1.10.287.210">
    <property type="match status" value="1"/>
</dbReference>
<comment type="caution">
    <text evidence="1">The sequence shown here is derived from an EMBL/GenBank/DDBJ whole genome shotgun (WGS) entry which is preliminary data.</text>
</comment>
<protein>
    <submittedName>
        <fullName evidence="1">ENR1 protein</fullName>
    </submittedName>
</protein>
<dbReference type="PANTHER" id="PTHR10424">
    <property type="entry name" value="VIRAL ENVELOPE PROTEIN"/>
    <property type="match status" value="1"/>
</dbReference>
<feature type="non-terminal residue" evidence="1">
    <location>
        <position position="58"/>
    </location>
</feature>